<evidence type="ECO:0000313" key="8">
    <source>
        <dbReference type="EMBL" id="NKE07586.1"/>
    </source>
</evidence>
<comment type="caution">
    <text evidence="6">Lacks conserved residue(s) required for the propagation of feature annotation.</text>
</comment>
<protein>
    <recommendedName>
        <fullName evidence="6">TVP38/TMEM64 family membrane protein</fullName>
    </recommendedName>
</protein>
<keyword evidence="5 6" id="KW-0472">Membrane</keyword>
<dbReference type="PANTHER" id="PTHR12677">
    <property type="entry name" value="GOLGI APPARATUS MEMBRANE PROTEIN TVP38-RELATED"/>
    <property type="match status" value="1"/>
</dbReference>
<evidence type="ECO:0000256" key="3">
    <source>
        <dbReference type="ARBA" id="ARBA00022692"/>
    </source>
</evidence>
<evidence type="ECO:0000259" key="7">
    <source>
        <dbReference type="Pfam" id="PF09335"/>
    </source>
</evidence>
<feature type="transmembrane region" description="Helical" evidence="6">
    <location>
        <begin position="161"/>
        <end position="179"/>
    </location>
</feature>
<keyword evidence="2 6" id="KW-1003">Cell membrane</keyword>
<evidence type="ECO:0000256" key="1">
    <source>
        <dbReference type="ARBA" id="ARBA00004651"/>
    </source>
</evidence>
<dbReference type="GO" id="GO:0005886">
    <property type="term" value="C:plasma membrane"/>
    <property type="evidence" value="ECO:0007669"/>
    <property type="project" value="UniProtKB-SubCell"/>
</dbReference>
<evidence type="ECO:0000256" key="2">
    <source>
        <dbReference type="ARBA" id="ARBA00022475"/>
    </source>
</evidence>
<keyword evidence="4 6" id="KW-1133">Transmembrane helix</keyword>
<dbReference type="InterPro" id="IPR032816">
    <property type="entry name" value="VTT_dom"/>
</dbReference>
<evidence type="ECO:0000313" key="9">
    <source>
        <dbReference type="Proteomes" id="UP000587942"/>
    </source>
</evidence>
<dbReference type="Proteomes" id="UP000587942">
    <property type="component" value="Unassembled WGS sequence"/>
</dbReference>
<gene>
    <name evidence="8" type="ORF">GWK17_19230</name>
</gene>
<dbReference type="PANTHER" id="PTHR12677:SF55">
    <property type="entry name" value="UNDECAPRENYL PHOSPHATE TRANSPORTER SAOUHSC_00901-RELATED"/>
    <property type="match status" value="1"/>
</dbReference>
<dbReference type="InterPro" id="IPR015414">
    <property type="entry name" value="TMEM64"/>
</dbReference>
<evidence type="ECO:0000256" key="6">
    <source>
        <dbReference type="RuleBase" id="RU366058"/>
    </source>
</evidence>
<keyword evidence="3 6" id="KW-0812">Transmembrane</keyword>
<feature type="transmembrane region" description="Helical" evidence="6">
    <location>
        <begin position="12"/>
        <end position="36"/>
    </location>
</feature>
<comment type="subcellular location">
    <subcellularLocation>
        <location evidence="1 6">Cell membrane</location>
        <topology evidence="1 6">Multi-pass membrane protein</topology>
    </subcellularLocation>
</comment>
<evidence type="ECO:0000256" key="4">
    <source>
        <dbReference type="ARBA" id="ARBA00022989"/>
    </source>
</evidence>
<comment type="similarity">
    <text evidence="6">Belongs to the TVP38/TMEM64 family.</text>
</comment>
<accession>A0A846U172</accession>
<comment type="caution">
    <text evidence="8">The sequence shown here is derived from an EMBL/GenBank/DDBJ whole genome shotgun (WGS) entry which is preliminary data.</text>
</comment>
<feature type="transmembrane region" description="Helical" evidence="6">
    <location>
        <begin position="42"/>
        <end position="69"/>
    </location>
</feature>
<sequence>MSLLEALSGQPFWIAAIISLAVSIVIAIAGIIPSAFVTAANIVFFGFFWGLVLSTLGEALGAVLSFILYRKGLKSLSGKIGSIKGFKLLEKLKGTKGIEAFVLVLVLRLFPFAPSGLVTLAASYSKIGTWAFAASSTIGKIPALLIEAYSVHTVIGWETQYQLAAAIFAAATGICYYYWTTKRKKRR</sequence>
<organism evidence="8 9">
    <name type="scientific">Mesobacillus selenatarsenatis</name>
    <dbReference type="NCBI Taxonomy" id="388741"/>
    <lineage>
        <taxon>Bacteria</taxon>
        <taxon>Bacillati</taxon>
        <taxon>Bacillota</taxon>
        <taxon>Bacilli</taxon>
        <taxon>Bacillales</taxon>
        <taxon>Bacillaceae</taxon>
        <taxon>Mesobacillus</taxon>
    </lineage>
</organism>
<proteinExistence type="inferred from homology"/>
<name>A0A846U172_9BACI</name>
<dbReference type="Pfam" id="PF09335">
    <property type="entry name" value="VTT_dom"/>
    <property type="match status" value="1"/>
</dbReference>
<dbReference type="AlphaFoldDB" id="A0A846U172"/>
<dbReference type="EMBL" id="JAAVUM010000017">
    <property type="protein sequence ID" value="NKE07586.1"/>
    <property type="molecule type" value="Genomic_DNA"/>
</dbReference>
<reference evidence="8 9" key="1">
    <citation type="submission" date="2020-03" db="EMBL/GenBank/DDBJ databases">
        <authorList>
            <person name="Sun Q."/>
        </authorList>
    </citation>
    <scope>NUCLEOTIDE SEQUENCE [LARGE SCALE GENOMIC DNA]</scope>
    <source>
        <strain evidence="8 9">KACC 21451</strain>
    </source>
</reference>
<dbReference type="RefSeq" id="WP_167833973.1">
    <property type="nucleotide sequence ID" value="NZ_JAAVUM010000017.1"/>
</dbReference>
<feature type="domain" description="VTT" evidence="7">
    <location>
        <begin position="32"/>
        <end position="152"/>
    </location>
</feature>
<feature type="transmembrane region" description="Helical" evidence="6">
    <location>
        <begin position="100"/>
        <end position="122"/>
    </location>
</feature>
<evidence type="ECO:0000256" key="5">
    <source>
        <dbReference type="ARBA" id="ARBA00023136"/>
    </source>
</evidence>